<evidence type="ECO:0000313" key="1">
    <source>
        <dbReference type="EMBL" id="OAT46895.1"/>
    </source>
</evidence>
<protein>
    <recommendedName>
        <fullName evidence="3">Lipoprotein</fullName>
    </recommendedName>
</protein>
<dbReference type="PROSITE" id="PS51257">
    <property type="entry name" value="PROKAR_LIPOPROTEIN"/>
    <property type="match status" value="1"/>
</dbReference>
<name>A0AAJ3LTR1_PROHU</name>
<proteinExistence type="predicted"/>
<organism evidence="1 2">
    <name type="scientific">Proteus hauseri ATCC 700826</name>
    <dbReference type="NCBI Taxonomy" id="1354271"/>
    <lineage>
        <taxon>Bacteria</taxon>
        <taxon>Pseudomonadati</taxon>
        <taxon>Pseudomonadota</taxon>
        <taxon>Gammaproteobacteria</taxon>
        <taxon>Enterobacterales</taxon>
        <taxon>Morganellaceae</taxon>
        <taxon>Proteus</taxon>
    </lineage>
</organism>
<keyword evidence="2" id="KW-1185">Reference proteome</keyword>
<gene>
    <name evidence="1" type="ORF">M997_1893</name>
</gene>
<sequence length="78" mass="8890">MKIFKIFTVILAVLILSSCVVGPGWYKEGVPYDDSQNTLAKCKFDIGIAKVNSNEKNELITECMKSQGYRYKNYSHSY</sequence>
<comment type="caution">
    <text evidence="1">The sequence shown here is derived from an EMBL/GenBank/DDBJ whole genome shotgun (WGS) entry which is preliminary data.</text>
</comment>
<dbReference type="EMBL" id="LXEV01000022">
    <property type="protein sequence ID" value="OAT46895.1"/>
    <property type="molecule type" value="Genomic_DNA"/>
</dbReference>
<evidence type="ECO:0000313" key="2">
    <source>
        <dbReference type="Proteomes" id="UP000078250"/>
    </source>
</evidence>
<dbReference type="Proteomes" id="UP000078250">
    <property type="component" value="Unassembled WGS sequence"/>
</dbReference>
<evidence type="ECO:0008006" key="3">
    <source>
        <dbReference type="Google" id="ProtNLM"/>
    </source>
</evidence>
<reference evidence="1 2" key="1">
    <citation type="submission" date="2016-04" db="EMBL/GenBank/DDBJ databases">
        <title>ATOL: Assembling a taxonomically balanced genome-scale reconstruction of the evolutionary history of the Enterobacteriaceae.</title>
        <authorList>
            <person name="Plunkett G.III."/>
            <person name="Neeno-Eckwall E.C."/>
            <person name="Glasner J.D."/>
            <person name="Perna N.T."/>
        </authorList>
    </citation>
    <scope>NUCLEOTIDE SEQUENCE [LARGE SCALE GENOMIC DNA]</scope>
    <source>
        <strain evidence="1 2">ATCC 700826</strain>
    </source>
</reference>
<dbReference type="RefSeq" id="WP_064719876.1">
    <property type="nucleotide sequence ID" value="NZ_LXEV01000022.1"/>
</dbReference>
<accession>A0AAJ3LTR1</accession>
<dbReference type="AlphaFoldDB" id="A0AAJ3LTR1"/>